<dbReference type="NCBIfam" id="TIGR02453">
    <property type="entry name" value="TIGR02453 family protein"/>
    <property type="match status" value="1"/>
</dbReference>
<dbReference type="Proteomes" id="UP001218364">
    <property type="component" value="Unassembled WGS sequence"/>
</dbReference>
<gene>
    <name evidence="1" type="ORF">PXK24_21240</name>
</gene>
<evidence type="ECO:0000313" key="2">
    <source>
        <dbReference type="Proteomes" id="UP001218364"/>
    </source>
</evidence>
<dbReference type="PANTHER" id="PTHR36452">
    <property type="entry name" value="CHROMOSOME 12, WHOLE GENOME SHOTGUN SEQUENCE"/>
    <property type="match status" value="1"/>
</dbReference>
<comment type="caution">
    <text evidence="1">The sequence shown here is derived from an EMBL/GenBank/DDBJ whole genome shotgun (WGS) entry which is preliminary data.</text>
</comment>
<organism evidence="1 2">
    <name type="scientific">Phaeobacter gallaeciensis</name>
    <dbReference type="NCBI Taxonomy" id="60890"/>
    <lineage>
        <taxon>Bacteria</taxon>
        <taxon>Pseudomonadati</taxon>
        <taxon>Pseudomonadota</taxon>
        <taxon>Alphaproteobacteria</taxon>
        <taxon>Rhodobacterales</taxon>
        <taxon>Roseobacteraceae</taxon>
        <taxon>Phaeobacter</taxon>
    </lineage>
</organism>
<protein>
    <submittedName>
        <fullName evidence="1">DUF2461 domain-containing protein</fullName>
    </submittedName>
</protein>
<evidence type="ECO:0000313" key="1">
    <source>
        <dbReference type="EMBL" id="MDE4168211.1"/>
    </source>
</evidence>
<reference evidence="1 2" key="1">
    <citation type="submission" date="2023-02" db="EMBL/GenBank/DDBJ databases">
        <title>Population genomics of bacteria associated with diatom.</title>
        <authorList>
            <person name="Xie J."/>
            <person name="Wang H."/>
        </authorList>
    </citation>
    <scope>NUCLEOTIDE SEQUENCE [LARGE SCALE GENOMIC DNA]</scope>
    <source>
        <strain evidence="1 2">PT47_8</strain>
    </source>
</reference>
<proteinExistence type="predicted"/>
<dbReference type="RefSeq" id="WP_274840347.1">
    <property type="nucleotide sequence ID" value="NZ_JARCJF010000028.1"/>
</dbReference>
<dbReference type="EMBL" id="JARCJK010000028">
    <property type="protein sequence ID" value="MDE4168211.1"/>
    <property type="molecule type" value="Genomic_DNA"/>
</dbReference>
<sequence>MSDGFTQMIDTSRTFLGALALNNDRDWFEAHKKAFKSEVEAPLKLLTDLFAEDISLATGKSHTGKVGRIYRDVRFSKDKSPYNTHVHAYWMQANSARPGWLLHIDAGGAKIMTGLHALDADGLMQYRKAVDRDGDALKEAIGVAADKGARLVHFAETTLKRVPRPFDKDHPYGDLLRRKQIVMEVVIDLANPDIGFVAVFHERVADLLPFWTWCDNAFG</sequence>
<dbReference type="PIRSF" id="PIRSF028451">
    <property type="entry name" value="UCP028451"/>
    <property type="match status" value="1"/>
</dbReference>
<name>A0ABD4XFW0_9RHOB</name>
<accession>A0ABD4XFW0</accession>
<dbReference type="InterPro" id="IPR012808">
    <property type="entry name" value="CHP02453"/>
</dbReference>
<dbReference type="InterPro" id="IPR015996">
    <property type="entry name" value="UCP028451"/>
</dbReference>
<dbReference type="AlphaFoldDB" id="A0ABD4XFW0"/>
<dbReference type="Pfam" id="PF09365">
    <property type="entry name" value="DUF2461"/>
    <property type="match status" value="1"/>
</dbReference>
<dbReference type="PANTHER" id="PTHR36452:SF1">
    <property type="entry name" value="DUF2461 DOMAIN-CONTAINING PROTEIN"/>
    <property type="match status" value="1"/>
</dbReference>